<sequence length="94" mass="10744">MATYPTNLSKERGPFYQWLPLSYLLLFGGAFLGSLWAEMKRRQQPAKGQIICSCIGANPLSTPATRCILFRSSPKTNWFRDTKNLFTGHVILYR</sequence>
<reference evidence="2 3" key="1">
    <citation type="submission" date="2019-06" db="EMBL/GenBank/DDBJ databases">
        <title>Spirosoma utsteinense sp. nov. isolated from Antarctic ice-free soils.</title>
        <authorList>
            <person name="Tahon G."/>
        </authorList>
    </citation>
    <scope>NUCLEOTIDE SEQUENCE [LARGE SCALE GENOMIC DNA]</scope>
    <source>
        <strain evidence="2 3">LMG 31447</strain>
    </source>
</reference>
<evidence type="ECO:0000256" key="1">
    <source>
        <dbReference type="SAM" id="Phobius"/>
    </source>
</evidence>
<comment type="caution">
    <text evidence="2">The sequence shown here is derived from an EMBL/GenBank/DDBJ whole genome shotgun (WGS) entry which is preliminary data.</text>
</comment>
<name>A0ABR6WEV8_9BACT</name>
<keyword evidence="3" id="KW-1185">Reference proteome</keyword>
<organism evidence="2 3">
    <name type="scientific">Spirosoma utsteinense</name>
    <dbReference type="NCBI Taxonomy" id="2585773"/>
    <lineage>
        <taxon>Bacteria</taxon>
        <taxon>Pseudomonadati</taxon>
        <taxon>Bacteroidota</taxon>
        <taxon>Cytophagia</taxon>
        <taxon>Cytophagales</taxon>
        <taxon>Cytophagaceae</taxon>
        <taxon>Spirosoma</taxon>
    </lineage>
</organism>
<protein>
    <submittedName>
        <fullName evidence="2">Uncharacterized protein</fullName>
    </submittedName>
</protein>
<keyword evidence="1" id="KW-1133">Transmembrane helix</keyword>
<proteinExistence type="predicted"/>
<evidence type="ECO:0000313" key="2">
    <source>
        <dbReference type="EMBL" id="MBC3794472.1"/>
    </source>
</evidence>
<feature type="transmembrane region" description="Helical" evidence="1">
    <location>
        <begin position="15"/>
        <end position="37"/>
    </location>
</feature>
<keyword evidence="1" id="KW-0472">Membrane</keyword>
<gene>
    <name evidence="2" type="ORF">FH603_5001</name>
</gene>
<evidence type="ECO:0000313" key="3">
    <source>
        <dbReference type="Proteomes" id="UP000700732"/>
    </source>
</evidence>
<accession>A0ABR6WEV8</accession>
<dbReference type="Proteomes" id="UP000700732">
    <property type="component" value="Unassembled WGS sequence"/>
</dbReference>
<dbReference type="EMBL" id="VFIA01000047">
    <property type="protein sequence ID" value="MBC3794472.1"/>
    <property type="molecule type" value="Genomic_DNA"/>
</dbReference>
<keyword evidence="1" id="KW-0812">Transmembrane</keyword>
<dbReference type="RefSeq" id="WP_186741030.1">
    <property type="nucleotide sequence ID" value="NZ_VFIA01000047.1"/>
</dbReference>